<accession>A0ABV5NG00</accession>
<dbReference type="Proteomes" id="UP001589568">
    <property type="component" value="Unassembled WGS sequence"/>
</dbReference>
<organism evidence="1 2">
    <name type="scientific">Nonomuraea salmonea</name>
    <dbReference type="NCBI Taxonomy" id="46181"/>
    <lineage>
        <taxon>Bacteria</taxon>
        <taxon>Bacillati</taxon>
        <taxon>Actinomycetota</taxon>
        <taxon>Actinomycetes</taxon>
        <taxon>Streptosporangiales</taxon>
        <taxon>Streptosporangiaceae</taxon>
        <taxon>Nonomuraea</taxon>
    </lineage>
</organism>
<reference evidence="1 2" key="1">
    <citation type="submission" date="2024-09" db="EMBL/GenBank/DDBJ databases">
        <authorList>
            <person name="Sun Q."/>
            <person name="Mori K."/>
        </authorList>
    </citation>
    <scope>NUCLEOTIDE SEQUENCE [LARGE SCALE GENOMIC DNA]</scope>
    <source>
        <strain evidence="1 2">JCM 3324</strain>
    </source>
</reference>
<comment type="caution">
    <text evidence="1">The sequence shown here is derived from an EMBL/GenBank/DDBJ whole genome shotgun (WGS) entry which is preliminary data.</text>
</comment>
<proteinExistence type="predicted"/>
<name>A0ABV5NG00_9ACTN</name>
<sequence>MTAASMAPDAGGGALLLAGDRSGRAGAWRLPDLTPIAPMRHLAPEALRSLLASPAVGGLVAGTHSGLLRLETPHGVVTRSAHRRNVTCALETGELIISGGEDGLVNAFQSAQLDAPPVTIDVGAPISDHHDAKTGKAHFPFAPT</sequence>
<dbReference type="InterPro" id="IPR036322">
    <property type="entry name" value="WD40_repeat_dom_sf"/>
</dbReference>
<dbReference type="RefSeq" id="WP_379482786.1">
    <property type="nucleotide sequence ID" value="NZ_JBHMCF010000007.1"/>
</dbReference>
<evidence type="ECO:0000313" key="1">
    <source>
        <dbReference type="EMBL" id="MFB9469226.1"/>
    </source>
</evidence>
<gene>
    <name evidence="1" type="ORF">ACFFR3_06895</name>
</gene>
<evidence type="ECO:0008006" key="3">
    <source>
        <dbReference type="Google" id="ProtNLM"/>
    </source>
</evidence>
<protein>
    <recommendedName>
        <fullName evidence="3">WD40 repeat domain-containing protein</fullName>
    </recommendedName>
</protein>
<keyword evidence="2" id="KW-1185">Reference proteome</keyword>
<dbReference type="EMBL" id="JBHMCF010000007">
    <property type="protein sequence ID" value="MFB9469226.1"/>
    <property type="molecule type" value="Genomic_DNA"/>
</dbReference>
<dbReference type="SUPFAM" id="SSF50978">
    <property type="entry name" value="WD40 repeat-like"/>
    <property type="match status" value="1"/>
</dbReference>
<evidence type="ECO:0000313" key="2">
    <source>
        <dbReference type="Proteomes" id="UP001589568"/>
    </source>
</evidence>